<evidence type="ECO:0000256" key="2">
    <source>
        <dbReference type="ARBA" id="ARBA00022741"/>
    </source>
</evidence>
<keyword evidence="5" id="KW-0548">Nucleotidyltransferase</keyword>
<keyword evidence="2" id="KW-0547">Nucleotide-binding</keyword>
<evidence type="ECO:0000256" key="3">
    <source>
        <dbReference type="ARBA" id="ARBA00022840"/>
    </source>
</evidence>
<dbReference type="GO" id="GO:0004792">
    <property type="term" value="F:thiosulfate-cyanide sulfurtransferase activity"/>
    <property type="evidence" value="ECO:0007669"/>
    <property type="project" value="TreeGrafter"/>
</dbReference>
<dbReference type="InterPro" id="IPR035985">
    <property type="entry name" value="Ubiquitin-activating_enz"/>
</dbReference>
<evidence type="ECO:0000259" key="4">
    <source>
        <dbReference type="Pfam" id="PF00899"/>
    </source>
</evidence>
<dbReference type="NCBIfam" id="NF004281">
    <property type="entry name" value="PRK05690.1"/>
    <property type="match status" value="1"/>
</dbReference>
<dbReference type="PANTHER" id="PTHR10953">
    <property type="entry name" value="UBIQUITIN-ACTIVATING ENZYME E1"/>
    <property type="match status" value="1"/>
</dbReference>
<dbReference type="GO" id="GO:0005829">
    <property type="term" value="C:cytosol"/>
    <property type="evidence" value="ECO:0007669"/>
    <property type="project" value="TreeGrafter"/>
</dbReference>
<gene>
    <name evidence="5" type="ORF">MNBD_GAMMA16-2163</name>
</gene>
<sequence>MKDEQLNRYSRHLLLPQIDLDGQRRLLDSHALIIGLGGLGSPAALYLAASGVGRITLSDPDHIEPSNLQRQILYRTQDIGHLKTASAQAHLQQLNPDVLFTQINRKLSAQELVRLLPDIDVVIDASDNFPSRYLINEACVNSSTALIIGAAIGLDGQVTVINPQATNSACYRCLYPYATEENVESCADHGVFSPLLGIIGSIQACEALKILAGFGTTLENRLLQINAQTMQIKCSSFSREPTCPICG</sequence>
<keyword evidence="3" id="KW-0067">ATP-binding</keyword>
<reference evidence="5" key="1">
    <citation type="submission" date="2018-06" db="EMBL/GenBank/DDBJ databases">
        <authorList>
            <person name="Zhirakovskaya E."/>
        </authorList>
    </citation>
    <scope>NUCLEOTIDE SEQUENCE</scope>
</reference>
<dbReference type="SUPFAM" id="SSF69572">
    <property type="entry name" value="Activating enzymes of the ubiquitin-like proteins"/>
    <property type="match status" value="1"/>
</dbReference>
<dbReference type="GO" id="GO:0005524">
    <property type="term" value="F:ATP binding"/>
    <property type="evidence" value="ECO:0007669"/>
    <property type="project" value="UniProtKB-KW"/>
</dbReference>
<name>A0A3B0Z029_9ZZZZ</name>
<dbReference type="Gene3D" id="3.40.50.720">
    <property type="entry name" value="NAD(P)-binding Rossmann-like Domain"/>
    <property type="match status" value="1"/>
</dbReference>
<dbReference type="Pfam" id="PF00899">
    <property type="entry name" value="ThiF"/>
    <property type="match status" value="1"/>
</dbReference>
<dbReference type="EMBL" id="UOFO01000097">
    <property type="protein sequence ID" value="VAW86648.1"/>
    <property type="molecule type" value="Genomic_DNA"/>
</dbReference>
<proteinExistence type="predicted"/>
<dbReference type="AlphaFoldDB" id="A0A3B0Z029"/>
<dbReference type="GO" id="GO:0008146">
    <property type="term" value="F:sulfotransferase activity"/>
    <property type="evidence" value="ECO:0007669"/>
    <property type="project" value="TreeGrafter"/>
</dbReference>
<dbReference type="GO" id="GO:0016779">
    <property type="term" value="F:nucleotidyltransferase activity"/>
    <property type="evidence" value="ECO:0007669"/>
    <property type="project" value="UniProtKB-KW"/>
</dbReference>
<evidence type="ECO:0000313" key="5">
    <source>
        <dbReference type="EMBL" id="VAW86648.1"/>
    </source>
</evidence>
<dbReference type="InterPro" id="IPR000594">
    <property type="entry name" value="ThiF_NAD_FAD-bd"/>
</dbReference>
<protein>
    <submittedName>
        <fullName evidence="5">Sulfur carrier protein adenylyltransferase ThiF</fullName>
    </submittedName>
</protein>
<dbReference type="PANTHER" id="PTHR10953:SF240">
    <property type="entry name" value="SULFUR CARRIER PROTEIN THIS ADENYLYLTRANSFERASE"/>
    <property type="match status" value="1"/>
</dbReference>
<dbReference type="InterPro" id="IPR045886">
    <property type="entry name" value="ThiF/MoeB/HesA"/>
</dbReference>
<organism evidence="5">
    <name type="scientific">hydrothermal vent metagenome</name>
    <dbReference type="NCBI Taxonomy" id="652676"/>
    <lineage>
        <taxon>unclassified sequences</taxon>
        <taxon>metagenomes</taxon>
        <taxon>ecological metagenomes</taxon>
    </lineage>
</organism>
<keyword evidence="1 5" id="KW-0808">Transferase</keyword>
<evidence type="ECO:0000256" key="1">
    <source>
        <dbReference type="ARBA" id="ARBA00022679"/>
    </source>
</evidence>
<accession>A0A3B0Z029</accession>
<dbReference type="FunFam" id="3.40.50.720:FF:000033">
    <property type="entry name" value="Adenylyltransferase and sulfurtransferase MOCS3"/>
    <property type="match status" value="1"/>
</dbReference>
<feature type="domain" description="THIF-type NAD/FAD binding fold" evidence="4">
    <location>
        <begin position="9"/>
        <end position="244"/>
    </location>
</feature>
<dbReference type="CDD" id="cd00757">
    <property type="entry name" value="ThiF_MoeB_HesA_family"/>
    <property type="match status" value="1"/>
</dbReference>
<dbReference type="GO" id="GO:0008641">
    <property type="term" value="F:ubiquitin-like modifier activating enzyme activity"/>
    <property type="evidence" value="ECO:0007669"/>
    <property type="project" value="InterPro"/>
</dbReference>